<dbReference type="CDD" id="cd01668">
    <property type="entry name" value="TGS_RSH"/>
    <property type="match status" value="1"/>
</dbReference>
<dbReference type="FunFam" id="3.10.20.30:FF:000002">
    <property type="entry name" value="GTP pyrophosphokinase (RelA/SpoT)"/>
    <property type="match status" value="1"/>
</dbReference>
<proteinExistence type="inferred from homology"/>
<dbReference type="NCBIfam" id="TIGR00691">
    <property type="entry name" value="spoT_relA"/>
    <property type="match status" value="1"/>
</dbReference>
<dbReference type="Gene3D" id="3.30.460.10">
    <property type="entry name" value="Beta Polymerase, domain 2"/>
    <property type="match status" value="1"/>
</dbReference>
<evidence type="ECO:0000313" key="6">
    <source>
        <dbReference type="Proteomes" id="UP000609172"/>
    </source>
</evidence>
<gene>
    <name evidence="5" type="ORF">I5M07_02890</name>
</gene>
<dbReference type="Gene3D" id="3.30.70.260">
    <property type="match status" value="1"/>
</dbReference>
<dbReference type="AlphaFoldDB" id="A0A934PK11"/>
<comment type="function">
    <text evidence="2">In eubacteria ppGpp (guanosine 3'-diphosphate 5'-diphosphate) is a mediator of the stringent response that coordinates a variety of cellular activities in response to changes in nutritional abundance.</text>
</comment>
<dbReference type="PROSITE" id="PS51880">
    <property type="entry name" value="TGS"/>
    <property type="match status" value="1"/>
</dbReference>
<dbReference type="GO" id="GO:0015969">
    <property type="term" value="P:guanosine tetraphosphate metabolic process"/>
    <property type="evidence" value="ECO:0007669"/>
    <property type="project" value="InterPro"/>
</dbReference>
<evidence type="ECO:0000313" key="5">
    <source>
        <dbReference type="EMBL" id="MBK0368769.1"/>
    </source>
</evidence>
<dbReference type="Pfam" id="PF13291">
    <property type="entry name" value="ACT_4"/>
    <property type="match status" value="1"/>
</dbReference>
<dbReference type="EMBL" id="JAEHFV010000001">
    <property type="protein sequence ID" value="MBK0368769.1"/>
    <property type="molecule type" value="Genomic_DNA"/>
</dbReference>
<dbReference type="InterPro" id="IPR004811">
    <property type="entry name" value="RelA/Spo_fam"/>
</dbReference>
<evidence type="ECO:0000259" key="3">
    <source>
        <dbReference type="PROSITE" id="PS51831"/>
    </source>
</evidence>
<dbReference type="InterPro" id="IPR006674">
    <property type="entry name" value="HD_domain"/>
</dbReference>
<dbReference type="FunFam" id="1.10.3210.10:FF:000001">
    <property type="entry name" value="GTP pyrophosphokinase RelA"/>
    <property type="match status" value="1"/>
</dbReference>
<dbReference type="SUPFAM" id="SSF81301">
    <property type="entry name" value="Nucleotidyltransferase"/>
    <property type="match status" value="1"/>
</dbReference>
<dbReference type="InterPro" id="IPR004095">
    <property type="entry name" value="TGS"/>
</dbReference>
<dbReference type="CDD" id="cd05399">
    <property type="entry name" value="NT_Rel-Spo_like"/>
    <property type="match status" value="1"/>
</dbReference>
<dbReference type="PROSITE" id="PS51831">
    <property type="entry name" value="HD"/>
    <property type="match status" value="1"/>
</dbReference>
<feature type="domain" description="TGS" evidence="4">
    <location>
        <begin position="402"/>
        <end position="463"/>
    </location>
</feature>
<sequence>MTELEIEKENKAIAQEYKELLRISYQTLTEEDKKLIRKAFDVAVEAHKDQRRKSGEAYIFHPIAVAKIVASEIGLGATSIAAALLHDVVEDTPITVEDIERLFNSKVAQLVDGLTKISKVQKDLNASLQAENFRKMILTLNDDVRVILIKLADRLHNMQTMESMVDYKQTKIASETLYIYAPLAHRLGLYNIKTKLEDLGLKYTEPEVYNDIVSKIRETKEEQDAYIATISEVLKKSLDEENIDYIIKGRPKSIYSIRRKMRAQNVSFDEVYDKFALRIVYKSNAHDEKFLAWKIYSIVTDHYRPSPSRLRDWISSPKSTGYEALHITVMGPKGRWVEIQVRSERMDEIAEKGYAAHYKYKNGATEESGLDVWLNLLREALENAETNAVDFVEDFKMNLYSKEIFVFTPKGEIKSLPKGATSLDFAFSIHSEIGIKTLGTRVNGKLVPLNHELRSGDQVEVITSQYQKPTANWLEYVTTSRARTKIKNVLNENTKRIAEDGKELLKRKLKHLKITVNEQVINELVNFFKLKTSLDLFYRVGMGSIDNQKLKDYASQKNNTFFNFFKNKIKRTPQTADADIHKPEINSNYDMLVFGTEHDKLDYKLSPCCNPIPGDDVFGFLTVNEGIKVHKKDCPNAIGMQSNYAYRIMSAKWIDSSQEEFKATINITGMDVLGLTNQLTKVISNNMNVNIQSISLSTDAGIFHGQVSVIVRNNSILKKMIQNIKKIDGVDKVTRVYSN</sequence>
<dbReference type="Pfam" id="PF02824">
    <property type="entry name" value="TGS"/>
    <property type="match status" value="1"/>
</dbReference>
<feature type="domain" description="HD" evidence="3">
    <location>
        <begin position="58"/>
        <end position="158"/>
    </location>
</feature>
<dbReference type="InterPro" id="IPR002912">
    <property type="entry name" value="ACT_dom"/>
</dbReference>
<dbReference type="Pfam" id="PF13328">
    <property type="entry name" value="HD_4"/>
    <property type="match status" value="1"/>
</dbReference>
<organism evidence="5 6">
    <name type="scientific">Flavobacterium agrisoli</name>
    <dbReference type="NCBI Taxonomy" id="2793066"/>
    <lineage>
        <taxon>Bacteria</taxon>
        <taxon>Pseudomonadati</taxon>
        <taxon>Bacteroidota</taxon>
        <taxon>Flavobacteriia</taxon>
        <taxon>Flavobacteriales</taxon>
        <taxon>Flavobacteriaceae</taxon>
        <taxon>Flavobacterium</taxon>
    </lineage>
</organism>
<comment type="similarity">
    <text evidence="2">Belongs to the relA/spoT family.</text>
</comment>
<dbReference type="SMART" id="SM00471">
    <property type="entry name" value="HDc"/>
    <property type="match status" value="1"/>
</dbReference>
<accession>A0A934PK11</accession>
<dbReference type="InterPro" id="IPR043519">
    <property type="entry name" value="NT_sf"/>
</dbReference>
<dbReference type="CDD" id="cd00077">
    <property type="entry name" value="HDc"/>
    <property type="match status" value="1"/>
</dbReference>
<reference evidence="5" key="1">
    <citation type="submission" date="2020-12" db="EMBL/GenBank/DDBJ databases">
        <title>Bacterial novel species Flavobacterium sp. SE-1-e isolated from soil.</title>
        <authorList>
            <person name="Jung H.-Y."/>
        </authorList>
    </citation>
    <scope>NUCLEOTIDE SEQUENCE</scope>
    <source>
        <strain evidence="5">SE-1-e</strain>
    </source>
</reference>
<name>A0A934PK11_9FLAO</name>
<dbReference type="RefSeq" id="WP_200104684.1">
    <property type="nucleotide sequence ID" value="NZ_JAEHFV010000001.1"/>
</dbReference>
<dbReference type="InterPro" id="IPR012676">
    <property type="entry name" value="TGS-like"/>
</dbReference>
<dbReference type="Pfam" id="PF04607">
    <property type="entry name" value="RelA_SpoT"/>
    <property type="match status" value="1"/>
</dbReference>
<comment type="pathway">
    <text evidence="1">Purine metabolism.</text>
</comment>
<dbReference type="PANTHER" id="PTHR21262">
    <property type="entry name" value="GUANOSINE-3',5'-BIS DIPHOSPHATE 3'-PYROPHOSPHOHYDROLASE"/>
    <property type="match status" value="1"/>
</dbReference>
<dbReference type="Gene3D" id="1.10.3210.10">
    <property type="entry name" value="Hypothetical protein af1432"/>
    <property type="match status" value="1"/>
</dbReference>
<protein>
    <submittedName>
        <fullName evidence="5">Bifunctional (P)ppGpp synthetase/guanosine-3',5'-bis(Diphosphate) 3'-pyrophosphohydrolase</fullName>
    </submittedName>
</protein>
<dbReference type="SMART" id="SM00954">
    <property type="entry name" value="RelA_SpoT"/>
    <property type="match status" value="1"/>
</dbReference>
<dbReference type="PANTHER" id="PTHR21262:SF31">
    <property type="entry name" value="GTP PYROPHOSPHOKINASE"/>
    <property type="match status" value="1"/>
</dbReference>
<dbReference type="InterPro" id="IPR012675">
    <property type="entry name" value="Beta-grasp_dom_sf"/>
</dbReference>
<dbReference type="SUPFAM" id="SSF55021">
    <property type="entry name" value="ACT-like"/>
    <property type="match status" value="1"/>
</dbReference>
<dbReference type="GO" id="GO:0005886">
    <property type="term" value="C:plasma membrane"/>
    <property type="evidence" value="ECO:0007669"/>
    <property type="project" value="TreeGrafter"/>
</dbReference>
<dbReference type="SUPFAM" id="SSF81271">
    <property type="entry name" value="TGS-like"/>
    <property type="match status" value="1"/>
</dbReference>
<dbReference type="Pfam" id="PF19296">
    <property type="entry name" value="RelA_AH_RIS"/>
    <property type="match status" value="1"/>
</dbReference>
<evidence type="ECO:0000256" key="1">
    <source>
        <dbReference type="ARBA" id="ARBA00025704"/>
    </source>
</evidence>
<evidence type="ECO:0000256" key="2">
    <source>
        <dbReference type="RuleBase" id="RU003847"/>
    </source>
</evidence>
<dbReference type="Proteomes" id="UP000609172">
    <property type="component" value="Unassembled WGS sequence"/>
</dbReference>
<dbReference type="InterPro" id="IPR003607">
    <property type="entry name" value="HD/PDEase_dom"/>
</dbReference>
<evidence type="ECO:0000259" key="4">
    <source>
        <dbReference type="PROSITE" id="PS51880"/>
    </source>
</evidence>
<dbReference type="InterPro" id="IPR045600">
    <property type="entry name" value="RelA/SpoT_AH_RIS"/>
</dbReference>
<dbReference type="InterPro" id="IPR007685">
    <property type="entry name" value="RelA_SpoT"/>
</dbReference>
<dbReference type="Gene3D" id="3.10.20.30">
    <property type="match status" value="1"/>
</dbReference>
<dbReference type="InterPro" id="IPR033655">
    <property type="entry name" value="TGS_RelA/SpoT"/>
</dbReference>
<dbReference type="SUPFAM" id="SSF109604">
    <property type="entry name" value="HD-domain/PDEase-like"/>
    <property type="match status" value="1"/>
</dbReference>
<comment type="caution">
    <text evidence="5">The sequence shown here is derived from an EMBL/GenBank/DDBJ whole genome shotgun (WGS) entry which is preliminary data.</text>
</comment>
<dbReference type="InterPro" id="IPR045865">
    <property type="entry name" value="ACT-like_dom_sf"/>
</dbReference>
<keyword evidence="6" id="KW-1185">Reference proteome</keyword>